<dbReference type="PROSITE" id="PS51186">
    <property type="entry name" value="GNAT"/>
    <property type="match status" value="1"/>
</dbReference>
<reference evidence="4" key="1">
    <citation type="submission" date="2023-07" db="EMBL/GenBank/DDBJ databases">
        <title>30 novel species of actinomycetes from the DSMZ collection.</title>
        <authorList>
            <person name="Nouioui I."/>
        </authorList>
    </citation>
    <scope>NUCLEOTIDE SEQUENCE [LARGE SCALE GENOMIC DNA]</scope>
    <source>
        <strain evidence="4">DSM 41982</strain>
    </source>
</reference>
<gene>
    <name evidence="3" type="ORF">RM574_08890</name>
</gene>
<name>A0ABD5E2H5_9ACTN</name>
<proteinExistence type="predicted"/>
<dbReference type="EMBL" id="JAVRER010000010">
    <property type="protein sequence ID" value="MDT0415608.1"/>
    <property type="molecule type" value="Genomic_DNA"/>
</dbReference>
<organism evidence="3 4">
    <name type="scientific">Streptomyces evansiae</name>
    <dbReference type="NCBI Taxonomy" id="3075535"/>
    <lineage>
        <taxon>Bacteria</taxon>
        <taxon>Bacillati</taxon>
        <taxon>Actinomycetota</taxon>
        <taxon>Actinomycetes</taxon>
        <taxon>Kitasatosporales</taxon>
        <taxon>Streptomycetaceae</taxon>
        <taxon>Streptomyces</taxon>
    </lineage>
</organism>
<sequence>MSSARAYASRCASRHGPAAALSGSTSPAIRARSLAGALMTRTLDHLRAAGHTRVHLWTLRGTPRSRRFYEKSGYAPTGAERPYDFGDGRPLTQVEYARDC</sequence>
<comment type="caution">
    <text evidence="3">The sequence shown here is derived from an EMBL/GenBank/DDBJ whole genome shotgun (WGS) entry which is preliminary data.</text>
</comment>
<dbReference type="InterPro" id="IPR016181">
    <property type="entry name" value="Acyl_CoA_acyltransferase"/>
</dbReference>
<dbReference type="RefSeq" id="WP_175417752.1">
    <property type="nucleotide sequence ID" value="NZ_JAVRER010000010.1"/>
</dbReference>
<dbReference type="Gene3D" id="3.40.630.30">
    <property type="match status" value="1"/>
</dbReference>
<protein>
    <submittedName>
        <fullName evidence="3">GNAT family N-acetyltransferase</fullName>
    </submittedName>
</protein>
<evidence type="ECO:0000259" key="2">
    <source>
        <dbReference type="PROSITE" id="PS51186"/>
    </source>
</evidence>
<dbReference type="InterPro" id="IPR000182">
    <property type="entry name" value="GNAT_dom"/>
</dbReference>
<dbReference type="SUPFAM" id="SSF55729">
    <property type="entry name" value="Acyl-CoA N-acyltransferases (Nat)"/>
    <property type="match status" value="1"/>
</dbReference>
<dbReference type="Proteomes" id="UP001183607">
    <property type="component" value="Unassembled WGS sequence"/>
</dbReference>
<dbReference type="Pfam" id="PF00583">
    <property type="entry name" value="Acetyltransf_1"/>
    <property type="match status" value="1"/>
</dbReference>
<feature type="region of interest" description="Disordered" evidence="1">
    <location>
        <begin position="1"/>
        <end position="25"/>
    </location>
</feature>
<accession>A0ABD5E2H5</accession>
<evidence type="ECO:0000313" key="3">
    <source>
        <dbReference type="EMBL" id="MDT0415608.1"/>
    </source>
</evidence>
<evidence type="ECO:0000256" key="1">
    <source>
        <dbReference type="SAM" id="MobiDB-lite"/>
    </source>
</evidence>
<feature type="compositionally biased region" description="Low complexity" evidence="1">
    <location>
        <begin position="1"/>
        <end position="11"/>
    </location>
</feature>
<dbReference type="AlphaFoldDB" id="A0ABD5E2H5"/>
<evidence type="ECO:0000313" key="4">
    <source>
        <dbReference type="Proteomes" id="UP001183607"/>
    </source>
</evidence>
<feature type="domain" description="N-acetyltransferase" evidence="2">
    <location>
        <begin position="26"/>
        <end position="100"/>
    </location>
</feature>